<comment type="caution">
    <text evidence="1">The sequence shown here is derived from an EMBL/GenBank/DDBJ whole genome shotgun (WGS) entry which is preliminary data.</text>
</comment>
<reference evidence="1 2" key="1">
    <citation type="submission" date="2016-02" db="EMBL/GenBank/DDBJ databases">
        <title>Band-tailed pigeon sequencing and assembly.</title>
        <authorList>
            <person name="Soares A.E."/>
            <person name="Novak B.J."/>
            <person name="Rice E.S."/>
            <person name="O'Connell B."/>
            <person name="Chang D."/>
            <person name="Weber S."/>
            <person name="Shapiro B."/>
        </authorList>
    </citation>
    <scope>NUCLEOTIDE SEQUENCE [LARGE SCALE GENOMIC DNA]</scope>
    <source>
        <strain evidence="1">BTP2013</strain>
        <tissue evidence="1">Blood</tissue>
    </source>
</reference>
<sequence>MGWTEKTTGHVALWVATGGPRREWGKKTGKKDLPYGKTCHFLKMSLSQMNLQSGLSAGRKGKERQQLHINGFLNEELGRGLDSTGMPQPFLGTQHMLITAEWRSQLSRAQRGAEQELSKTSK</sequence>
<evidence type="ECO:0000313" key="1">
    <source>
        <dbReference type="EMBL" id="OPJ76273.1"/>
    </source>
</evidence>
<dbReference type="EMBL" id="LSYS01005805">
    <property type="protein sequence ID" value="OPJ76273.1"/>
    <property type="molecule type" value="Genomic_DNA"/>
</dbReference>
<accession>A0A1V4JVV2</accession>
<name>A0A1V4JVV2_PATFA</name>
<gene>
    <name evidence="1" type="ORF">AV530_009452</name>
</gene>
<evidence type="ECO:0000313" key="2">
    <source>
        <dbReference type="Proteomes" id="UP000190648"/>
    </source>
</evidence>
<proteinExistence type="predicted"/>
<keyword evidence="2" id="KW-1185">Reference proteome</keyword>
<organism evidence="1 2">
    <name type="scientific">Patagioenas fasciata monilis</name>
    <dbReference type="NCBI Taxonomy" id="372326"/>
    <lineage>
        <taxon>Eukaryota</taxon>
        <taxon>Metazoa</taxon>
        <taxon>Chordata</taxon>
        <taxon>Craniata</taxon>
        <taxon>Vertebrata</taxon>
        <taxon>Euteleostomi</taxon>
        <taxon>Archelosauria</taxon>
        <taxon>Archosauria</taxon>
        <taxon>Dinosauria</taxon>
        <taxon>Saurischia</taxon>
        <taxon>Theropoda</taxon>
        <taxon>Coelurosauria</taxon>
        <taxon>Aves</taxon>
        <taxon>Neognathae</taxon>
        <taxon>Neoaves</taxon>
        <taxon>Columbimorphae</taxon>
        <taxon>Columbiformes</taxon>
        <taxon>Columbidae</taxon>
        <taxon>Patagioenas</taxon>
    </lineage>
</organism>
<dbReference type="Proteomes" id="UP000190648">
    <property type="component" value="Unassembled WGS sequence"/>
</dbReference>
<protein>
    <submittedName>
        <fullName evidence="1">Uncharacterized protein</fullName>
    </submittedName>
</protein>
<dbReference type="AlphaFoldDB" id="A0A1V4JVV2"/>